<comment type="caution">
    <text evidence="1">The sequence shown here is derived from an EMBL/GenBank/DDBJ whole genome shotgun (WGS) entry which is preliminary data.</text>
</comment>
<proteinExistence type="predicted"/>
<evidence type="ECO:0000313" key="2">
    <source>
        <dbReference type="Proteomes" id="UP000483379"/>
    </source>
</evidence>
<dbReference type="InterPro" id="IPR016776">
    <property type="entry name" value="ApeP-like_dehydratase"/>
</dbReference>
<accession>A0A6M0JX24</accession>
<dbReference type="Proteomes" id="UP000483379">
    <property type="component" value="Unassembled WGS sequence"/>
</dbReference>
<protein>
    <submittedName>
        <fullName evidence="1">Hydroxymyristoyl-ACP dehydratase</fullName>
    </submittedName>
</protein>
<evidence type="ECO:0000313" key="1">
    <source>
        <dbReference type="EMBL" id="NEV62078.1"/>
    </source>
</evidence>
<organism evidence="1 2">
    <name type="scientific">Thiorhodococcus minor</name>
    <dbReference type="NCBI Taxonomy" id="57489"/>
    <lineage>
        <taxon>Bacteria</taxon>
        <taxon>Pseudomonadati</taxon>
        <taxon>Pseudomonadota</taxon>
        <taxon>Gammaproteobacteria</taxon>
        <taxon>Chromatiales</taxon>
        <taxon>Chromatiaceae</taxon>
        <taxon>Thiorhodococcus</taxon>
    </lineage>
</organism>
<dbReference type="InterPro" id="IPR029069">
    <property type="entry name" value="HotDog_dom_sf"/>
</dbReference>
<dbReference type="AlphaFoldDB" id="A0A6M0JX24"/>
<dbReference type="SUPFAM" id="SSF54637">
    <property type="entry name" value="Thioesterase/thiol ester dehydrase-isomerase"/>
    <property type="match status" value="1"/>
</dbReference>
<sequence>MTPPLDRDWILAHIPHQGAMCLNDRVDAWDDESLRCTAWSHRSPEHPLCIDGRLSALVGIEYAAQAVAIHGALQGADRAPGMLGSVRGLTCDCSELDSIEGPLSIEVTRIGGDAGGLLYGFEIQGERRRLLGGRLTIVLASSAKPSA</sequence>
<dbReference type="Pfam" id="PF22817">
    <property type="entry name" value="ApeP-like"/>
    <property type="match status" value="1"/>
</dbReference>
<dbReference type="Gene3D" id="3.10.129.10">
    <property type="entry name" value="Hotdog Thioesterase"/>
    <property type="match status" value="1"/>
</dbReference>
<keyword evidence="2" id="KW-1185">Reference proteome</keyword>
<dbReference type="EMBL" id="JAAIJQ010000021">
    <property type="protein sequence ID" value="NEV62078.1"/>
    <property type="molecule type" value="Genomic_DNA"/>
</dbReference>
<reference evidence="1 2" key="1">
    <citation type="submission" date="2020-02" db="EMBL/GenBank/DDBJ databases">
        <title>Genome sequences of Thiorhodococcus mannitoliphagus and Thiorhodococcus minor, purple sulfur photosynthetic bacteria in the gammaproteobacterial family, Chromatiaceae.</title>
        <authorList>
            <person name="Aviles F.A."/>
            <person name="Meyer T.E."/>
            <person name="Kyndt J.A."/>
        </authorList>
    </citation>
    <scope>NUCLEOTIDE SEQUENCE [LARGE SCALE GENOMIC DNA]</scope>
    <source>
        <strain evidence="1 2">DSM 11518</strain>
    </source>
</reference>
<gene>
    <name evidence="1" type="ORF">G3446_09275</name>
</gene>
<dbReference type="RefSeq" id="WP_164452545.1">
    <property type="nucleotide sequence ID" value="NZ_JAAIJQ010000021.1"/>
</dbReference>
<name>A0A6M0JX24_9GAMM</name>